<evidence type="ECO:0000313" key="5">
    <source>
        <dbReference type="Proteomes" id="UP000231702"/>
    </source>
</evidence>
<dbReference type="EMBL" id="OBEA01000007">
    <property type="protein sequence ID" value="SNY57529.1"/>
    <property type="molecule type" value="Genomic_DNA"/>
</dbReference>
<evidence type="ECO:0000313" key="3">
    <source>
        <dbReference type="EMBL" id="SNY57529.1"/>
    </source>
</evidence>
<organism evidence="3 4">
    <name type="scientific">Pseudooceanicola antarcticus</name>
    <dbReference type="NCBI Taxonomy" id="1247613"/>
    <lineage>
        <taxon>Bacteria</taxon>
        <taxon>Pseudomonadati</taxon>
        <taxon>Pseudomonadota</taxon>
        <taxon>Alphaproteobacteria</taxon>
        <taxon>Rhodobacterales</taxon>
        <taxon>Paracoccaceae</taxon>
        <taxon>Pseudooceanicola</taxon>
    </lineage>
</organism>
<proteinExistence type="predicted"/>
<dbReference type="Proteomes" id="UP000231702">
    <property type="component" value="Unassembled WGS sequence"/>
</dbReference>
<dbReference type="Pfam" id="PF00583">
    <property type="entry name" value="Acetyltransf_1"/>
    <property type="match status" value="1"/>
</dbReference>
<evidence type="ECO:0000313" key="2">
    <source>
        <dbReference type="EMBL" id="PJE30869.1"/>
    </source>
</evidence>
<dbReference type="Gene3D" id="3.40.630.30">
    <property type="match status" value="1"/>
</dbReference>
<dbReference type="Proteomes" id="UP000231655">
    <property type="component" value="Unassembled WGS sequence"/>
</dbReference>
<feature type="domain" description="N-acetyltransferase" evidence="1">
    <location>
        <begin position="2"/>
        <end position="138"/>
    </location>
</feature>
<dbReference type="OrthoDB" id="9797417at2"/>
<name>A0A285JB79_9RHOB</name>
<dbReference type="InterPro" id="IPR016181">
    <property type="entry name" value="Acyl_CoA_acyltransferase"/>
</dbReference>
<keyword evidence="5" id="KW-1185">Reference proteome</keyword>
<protein>
    <submittedName>
        <fullName evidence="2">N-acetyltransferase</fullName>
    </submittedName>
    <submittedName>
        <fullName evidence="3">Ribosomal protein S18 acetylase RimI</fullName>
    </submittedName>
</protein>
<reference evidence="2 5" key="2">
    <citation type="journal article" date="2018" name="Int. J. Syst. Evol. Microbiol.">
        <title>Pseudooceanicola lipolyticus sp. nov., a marine alphaproteobacterium, reclassification of Oceanicola flagellatus as Pseudooceanicola flagellatus comb. nov. and emended description of the genus Pseudooceanicola.</title>
        <authorList>
            <person name="Huang M.-M."/>
            <person name="Guo L.-L."/>
            <person name="Wu Y.-H."/>
            <person name="Lai Q.-L."/>
            <person name="Shao Z.-Z."/>
            <person name="Wang C.-S."/>
            <person name="Wu M."/>
            <person name="Xu X.-W."/>
        </authorList>
    </citation>
    <scope>NUCLEOTIDE SEQUENCE [LARGE SCALE GENOMIC DNA]</scope>
    <source>
        <strain evidence="2 5">Ar-45</strain>
    </source>
</reference>
<dbReference type="AlphaFoldDB" id="A0A285JB79"/>
<evidence type="ECO:0000259" key="1">
    <source>
        <dbReference type="PROSITE" id="PS51186"/>
    </source>
</evidence>
<reference evidence="3 4" key="1">
    <citation type="submission" date="2017-09" db="EMBL/GenBank/DDBJ databases">
        <authorList>
            <person name="Ehlers B."/>
            <person name="Leendertz F.H."/>
        </authorList>
    </citation>
    <scope>NUCLEOTIDE SEQUENCE [LARGE SCALE GENOMIC DNA]</scope>
    <source>
        <strain evidence="3 4">CGMCC 1.12662</strain>
    </source>
</reference>
<accession>A0A285JB79</accession>
<gene>
    <name evidence="2" type="ORF">CVM39_05340</name>
    <name evidence="3" type="ORF">SAMN06297129_3399</name>
</gene>
<dbReference type="InterPro" id="IPR000182">
    <property type="entry name" value="GNAT_dom"/>
</dbReference>
<sequence length="141" mass="16076">MTDLRRATEADIPACAAVASDWIDETGWMPRIHSREELEGHIRSAFSDREIWVIGQPAQAYMSVDPEAGHIGALYCRERGQGWGKAFLDKAKEGRDSLSLDTHVPNDAAQRFYAREGFVETGRRMPVPPELVMEMRMEWKR</sequence>
<dbReference type="PROSITE" id="PS51186">
    <property type="entry name" value="GNAT"/>
    <property type="match status" value="1"/>
</dbReference>
<dbReference type="GO" id="GO:0005840">
    <property type="term" value="C:ribosome"/>
    <property type="evidence" value="ECO:0007669"/>
    <property type="project" value="UniProtKB-KW"/>
</dbReference>
<keyword evidence="3" id="KW-0689">Ribosomal protein</keyword>
<dbReference type="SUPFAM" id="SSF55729">
    <property type="entry name" value="Acyl-CoA N-acyltransferases (Nat)"/>
    <property type="match status" value="1"/>
</dbReference>
<dbReference type="EMBL" id="PGTD01000012">
    <property type="protein sequence ID" value="PJE30869.1"/>
    <property type="molecule type" value="Genomic_DNA"/>
</dbReference>
<keyword evidence="3" id="KW-0687">Ribonucleoprotein</keyword>
<evidence type="ECO:0000313" key="4">
    <source>
        <dbReference type="Proteomes" id="UP000231655"/>
    </source>
</evidence>
<dbReference type="GO" id="GO:0016747">
    <property type="term" value="F:acyltransferase activity, transferring groups other than amino-acyl groups"/>
    <property type="evidence" value="ECO:0007669"/>
    <property type="project" value="InterPro"/>
</dbReference>
<dbReference type="RefSeq" id="WP_097147096.1">
    <property type="nucleotide sequence ID" value="NZ_OBEA01000007.1"/>
</dbReference>